<dbReference type="EMBL" id="CAEZZP010000029">
    <property type="protein sequence ID" value="CAB4768184.1"/>
    <property type="molecule type" value="Genomic_DNA"/>
</dbReference>
<evidence type="ECO:0000313" key="4">
    <source>
        <dbReference type="EMBL" id="CAB4794575.1"/>
    </source>
</evidence>
<dbReference type="EMBL" id="CAFBPS010000034">
    <property type="protein sequence ID" value="CAB5027023.1"/>
    <property type="molecule type" value="Genomic_DNA"/>
</dbReference>
<evidence type="ECO:0000313" key="6">
    <source>
        <dbReference type="EMBL" id="CAB5027023.1"/>
    </source>
</evidence>
<sequence>MDWAKIRFAELVQGGGDVPLDEMAFLISATLMGAGSSEIVEQMSRLDELAAAVPSPTFSGIAHFLFSGSDAFIGNRAEYYDPENSLLPRVLDRHAGIPISLSVIMMEVGRRLGVPIVGVGMPGHFLVGLAQANGDIPETFADPFHEGRILDAERCQELFHQLAGSHQTFLKGFLAPVHPMAIVERMLNNLKAVYQSRSDHGCLRHVMTLRSYFPGLGKSEYDEFLRLMAPFN</sequence>
<dbReference type="InterPro" id="IPR032698">
    <property type="entry name" value="SirB1_N"/>
</dbReference>
<gene>
    <name evidence="2" type="ORF">UFOPK2658_00828</name>
    <name evidence="3" type="ORF">UFOPK2880_00653</name>
    <name evidence="4" type="ORF">UFOPK3004_00267</name>
    <name evidence="5" type="ORF">UFOPK3494_01190</name>
    <name evidence="6" type="ORF">UFOPK4134_00647</name>
</gene>
<accession>A0A6J6V8U9</accession>
<reference evidence="3" key="1">
    <citation type="submission" date="2020-05" db="EMBL/GenBank/DDBJ databases">
        <authorList>
            <person name="Chiriac C."/>
            <person name="Salcher M."/>
            <person name="Ghai R."/>
            <person name="Kavagutti S V."/>
        </authorList>
    </citation>
    <scope>NUCLEOTIDE SEQUENCE</scope>
</reference>
<dbReference type="EMBL" id="CAFBMF010000081">
    <property type="protein sequence ID" value="CAB4905686.1"/>
    <property type="molecule type" value="Genomic_DNA"/>
</dbReference>
<evidence type="ECO:0000313" key="3">
    <source>
        <dbReference type="EMBL" id="CAB4768184.1"/>
    </source>
</evidence>
<dbReference type="PANTHER" id="PTHR31350">
    <property type="entry name" value="SI:DKEY-261L7.2"/>
    <property type="match status" value="1"/>
</dbReference>
<feature type="domain" description="Protein SirB1 N-terminal" evidence="1">
    <location>
        <begin position="57"/>
        <end position="188"/>
    </location>
</feature>
<evidence type="ECO:0000313" key="5">
    <source>
        <dbReference type="EMBL" id="CAB4905686.1"/>
    </source>
</evidence>
<dbReference type="EMBL" id="CAEZYH010000027">
    <property type="protein sequence ID" value="CAB4718111.1"/>
    <property type="molecule type" value="Genomic_DNA"/>
</dbReference>
<protein>
    <submittedName>
        <fullName evidence="3">Unannotated protein</fullName>
    </submittedName>
</protein>
<proteinExistence type="predicted"/>
<organism evidence="3">
    <name type="scientific">freshwater metagenome</name>
    <dbReference type="NCBI Taxonomy" id="449393"/>
    <lineage>
        <taxon>unclassified sequences</taxon>
        <taxon>metagenomes</taxon>
        <taxon>ecological metagenomes</taxon>
    </lineage>
</organism>
<dbReference type="EMBL" id="CAFAAL010000012">
    <property type="protein sequence ID" value="CAB4794575.1"/>
    <property type="molecule type" value="Genomic_DNA"/>
</dbReference>
<dbReference type="Pfam" id="PF13369">
    <property type="entry name" value="Transglut_core2"/>
    <property type="match status" value="1"/>
</dbReference>
<name>A0A6J6V8U9_9ZZZZ</name>
<evidence type="ECO:0000259" key="1">
    <source>
        <dbReference type="Pfam" id="PF13369"/>
    </source>
</evidence>
<dbReference type="PANTHER" id="PTHR31350:SF21">
    <property type="entry name" value="F-BOX ONLY PROTEIN 21"/>
    <property type="match status" value="1"/>
</dbReference>
<evidence type="ECO:0000313" key="2">
    <source>
        <dbReference type="EMBL" id="CAB4718111.1"/>
    </source>
</evidence>
<dbReference type="AlphaFoldDB" id="A0A6J6V8U9"/>